<dbReference type="RefSeq" id="WP_139638035.1">
    <property type="nucleotide sequence ID" value="NZ_VDLX02000034.1"/>
</dbReference>
<dbReference type="AlphaFoldDB" id="A0A5C4UZ01"/>
<dbReference type="Proteomes" id="UP000312512">
    <property type="component" value="Unassembled WGS sequence"/>
</dbReference>
<dbReference type="CDD" id="cd00298">
    <property type="entry name" value="ACD_sHsps_p23-like"/>
    <property type="match status" value="1"/>
</dbReference>
<dbReference type="InterPro" id="IPR002068">
    <property type="entry name" value="A-crystallin/Hsp20_dom"/>
</dbReference>
<dbReference type="EMBL" id="VDLX02000034">
    <property type="protein sequence ID" value="KAB8183927.1"/>
    <property type="molecule type" value="Genomic_DNA"/>
</dbReference>
<reference evidence="2 3" key="1">
    <citation type="submission" date="2019-10" db="EMBL/GenBank/DDBJ databases">
        <title>Nonomuraea sp. nov., isolated from Phyllanthus amarus.</title>
        <authorList>
            <person name="Klykleung N."/>
            <person name="Tanasupawat S."/>
        </authorList>
    </citation>
    <scope>NUCLEOTIDE SEQUENCE [LARGE SCALE GENOMIC DNA]</scope>
    <source>
        <strain evidence="2 3">PA1-10</strain>
    </source>
</reference>
<accession>A0A5C4UZ01</accession>
<dbReference type="OrthoDB" id="3855217at2"/>
<keyword evidence="3" id="KW-1185">Reference proteome</keyword>
<evidence type="ECO:0000313" key="3">
    <source>
        <dbReference type="Proteomes" id="UP000312512"/>
    </source>
</evidence>
<organism evidence="2 3">
    <name type="scientific">Nonomuraea phyllanthi</name>
    <dbReference type="NCBI Taxonomy" id="2219224"/>
    <lineage>
        <taxon>Bacteria</taxon>
        <taxon>Bacillati</taxon>
        <taxon>Actinomycetota</taxon>
        <taxon>Actinomycetes</taxon>
        <taxon>Streptosporangiales</taxon>
        <taxon>Streptosporangiaceae</taxon>
        <taxon>Nonomuraea</taxon>
    </lineage>
</organism>
<gene>
    <name evidence="2" type="ORF">FH608_048735</name>
</gene>
<dbReference type="Gene3D" id="2.60.40.790">
    <property type="match status" value="1"/>
</dbReference>
<dbReference type="InterPro" id="IPR008978">
    <property type="entry name" value="HSP20-like_chaperone"/>
</dbReference>
<evidence type="ECO:0000313" key="2">
    <source>
        <dbReference type="EMBL" id="KAB8183927.1"/>
    </source>
</evidence>
<feature type="domain" description="SHSP" evidence="1">
    <location>
        <begin position="46"/>
        <end position="122"/>
    </location>
</feature>
<protein>
    <submittedName>
        <fullName evidence="2">Hsp20 family protein</fullName>
    </submittedName>
</protein>
<name>A0A5C4UZ01_9ACTN</name>
<dbReference type="Pfam" id="PF00011">
    <property type="entry name" value="HSP20"/>
    <property type="match status" value="1"/>
</dbReference>
<proteinExistence type="predicted"/>
<comment type="caution">
    <text evidence="2">The sequence shown here is derived from an EMBL/GenBank/DDBJ whole genome shotgun (WGS) entry which is preliminary data.</text>
</comment>
<evidence type="ECO:0000259" key="1">
    <source>
        <dbReference type="Pfam" id="PF00011"/>
    </source>
</evidence>
<sequence>MDMPERRGIGLLFPELMEWLEQAMVGLRPFVQILRIGERVEARCVLRAEMGEIDFGQDVEIVVDDGVLRIRVERTRNTEPCRSSIAYWSVTLPATADIDDVRTNYRDGVLEIGVGLTEANKARDPGSRRCPAPVRADVESLPELEAHGGGR</sequence>
<dbReference type="SUPFAM" id="SSF49764">
    <property type="entry name" value="HSP20-like chaperones"/>
    <property type="match status" value="1"/>
</dbReference>